<accession>A0A841GWK3</accession>
<dbReference type="InterPro" id="IPR035897">
    <property type="entry name" value="Toll_tir_struct_dom_sf"/>
</dbReference>
<gene>
    <name evidence="2" type="ORF">HNQ61_001853</name>
</gene>
<name>A0A841GWK3_9BACT</name>
<dbReference type="InterPro" id="IPR000157">
    <property type="entry name" value="TIR_dom"/>
</dbReference>
<dbReference type="RefSeq" id="WP_170035631.1">
    <property type="nucleotide sequence ID" value="NZ_JABDTL010000001.1"/>
</dbReference>
<protein>
    <recommendedName>
        <fullName evidence="1">TIR domain-containing protein</fullName>
    </recommendedName>
</protein>
<dbReference type="Gene3D" id="3.40.50.10140">
    <property type="entry name" value="Toll/interleukin-1 receptor homology (TIR) domain"/>
    <property type="match status" value="1"/>
</dbReference>
<sequence>MAEVFLSYASEDRDEIAKPLAELLTQLGVSVWYDETQIRVGDSIRRSIDEGLAICRYGVVVLSPTFLSKHHTRRELDGLAQREVAGEKVILPIWVDVDVMEIRRFSPPLADRKALLWADGLYAVVTELLKIVRPDIHEKLVQKAEHGSIPRVASGQQLARIIGGAHFSYTMNDDFESEEEMELVSSFMQELQDWSDLWGDFDLQDRIRTEYRVSELLNDLHQAGWTVHAARRSGKRIIAGVEDVWTWSEVAVIRGEVSRVSRINEGFVVVRLPT</sequence>
<evidence type="ECO:0000259" key="1">
    <source>
        <dbReference type="PROSITE" id="PS50104"/>
    </source>
</evidence>
<dbReference type="SMART" id="SM00255">
    <property type="entry name" value="TIR"/>
    <property type="match status" value="1"/>
</dbReference>
<keyword evidence="3" id="KW-1185">Reference proteome</keyword>
<comment type="caution">
    <text evidence="2">The sequence shown here is derived from an EMBL/GenBank/DDBJ whole genome shotgun (WGS) entry which is preliminary data.</text>
</comment>
<dbReference type="GO" id="GO:0007165">
    <property type="term" value="P:signal transduction"/>
    <property type="evidence" value="ECO:0007669"/>
    <property type="project" value="InterPro"/>
</dbReference>
<dbReference type="Pfam" id="PF13676">
    <property type="entry name" value="TIR_2"/>
    <property type="match status" value="1"/>
</dbReference>
<organism evidence="2 3">
    <name type="scientific">Longimicrobium terrae</name>
    <dbReference type="NCBI Taxonomy" id="1639882"/>
    <lineage>
        <taxon>Bacteria</taxon>
        <taxon>Pseudomonadati</taxon>
        <taxon>Gemmatimonadota</taxon>
        <taxon>Longimicrobiia</taxon>
        <taxon>Longimicrobiales</taxon>
        <taxon>Longimicrobiaceae</taxon>
        <taxon>Longimicrobium</taxon>
    </lineage>
</organism>
<dbReference type="Proteomes" id="UP000582837">
    <property type="component" value="Unassembled WGS sequence"/>
</dbReference>
<dbReference type="EMBL" id="JACHIA010000004">
    <property type="protein sequence ID" value="MBB6070234.1"/>
    <property type="molecule type" value="Genomic_DNA"/>
</dbReference>
<dbReference type="SUPFAM" id="SSF52200">
    <property type="entry name" value="Toll/Interleukin receptor TIR domain"/>
    <property type="match status" value="1"/>
</dbReference>
<reference evidence="2 3" key="1">
    <citation type="submission" date="2020-08" db="EMBL/GenBank/DDBJ databases">
        <title>Genomic Encyclopedia of Type Strains, Phase IV (KMG-IV): sequencing the most valuable type-strain genomes for metagenomic binning, comparative biology and taxonomic classification.</title>
        <authorList>
            <person name="Goeker M."/>
        </authorList>
    </citation>
    <scope>NUCLEOTIDE SEQUENCE [LARGE SCALE GENOMIC DNA]</scope>
    <source>
        <strain evidence="2 3">DSM 29007</strain>
    </source>
</reference>
<dbReference type="PROSITE" id="PS50104">
    <property type="entry name" value="TIR"/>
    <property type="match status" value="1"/>
</dbReference>
<proteinExistence type="predicted"/>
<dbReference type="AlphaFoldDB" id="A0A841GWK3"/>
<feature type="domain" description="TIR" evidence="1">
    <location>
        <begin position="1"/>
        <end position="124"/>
    </location>
</feature>
<evidence type="ECO:0000313" key="3">
    <source>
        <dbReference type="Proteomes" id="UP000582837"/>
    </source>
</evidence>
<evidence type="ECO:0000313" key="2">
    <source>
        <dbReference type="EMBL" id="MBB6070234.1"/>
    </source>
</evidence>